<dbReference type="PANTHER" id="PTHR30244">
    <property type="entry name" value="TRANSAMINASE"/>
    <property type="match status" value="1"/>
</dbReference>
<protein>
    <submittedName>
        <fullName evidence="3">Aminotransferase class V-fold PLP-dependent enzyme</fullName>
    </submittedName>
</protein>
<evidence type="ECO:0000256" key="1">
    <source>
        <dbReference type="ARBA" id="ARBA00001933"/>
    </source>
</evidence>
<sequence>MLTGDTRYNRLPARVAVPLFPFPAPGAAFFRWLGAPADAVRAARIRIAGLLGVPADRITLTSSGTAALRLALTALRRHDTDEVILPSFGCPSLVEAVLNARMRPVFADITADFTLDPADVARRIRAATRVILAPHTFGTPCALDALLPLAEAHGIDVLDDAAQSLATAVSGRMLGTHGTAGVLSFGRHKTLFAGGGGALVWNGAPERRPRPQDGPARPGRTIRALARCHLSDLVRALHTDLARHALLAPAPFSDAAEALERHVVEAGPAAAFDGVRAALLLDQLPRLARYRRVQERHLRRYSLALAGQTSIALPPAPVRAGGMAFLPLRCPPGRRHAISAVLAARGVESTWLYYPLHLLRRYRGIDPGAVLPRTESLWTSTLCVPSRGWHGERQIERAAAAVAEAGDST</sequence>
<dbReference type="PANTHER" id="PTHR30244:SF34">
    <property type="entry name" value="DTDP-4-AMINO-4,6-DIDEOXYGALACTOSE TRANSAMINASE"/>
    <property type="match status" value="1"/>
</dbReference>
<dbReference type="GO" id="GO:0008483">
    <property type="term" value="F:transaminase activity"/>
    <property type="evidence" value="ECO:0007669"/>
    <property type="project" value="UniProtKB-KW"/>
</dbReference>
<dbReference type="EMBL" id="JBHMBW010000049">
    <property type="protein sequence ID" value="MFB9628661.1"/>
    <property type="molecule type" value="Genomic_DNA"/>
</dbReference>
<dbReference type="Gene3D" id="3.40.640.10">
    <property type="entry name" value="Type I PLP-dependent aspartate aminotransferase-like (Major domain)"/>
    <property type="match status" value="1"/>
</dbReference>
<dbReference type="InterPro" id="IPR015424">
    <property type="entry name" value="PyrdxlP-dep_Trfase"/>
</dbReference>
<evidence type="ECO:0000256" key="2">
    <source>
        <dbReference type="RuleBase" id="RU004508"/>
    </source>
</evidence>
<dbReference type="Pfam" id="PF01041">
    <property type="entry name" value="DegT_DnrJ_EryC1"/>
    <property type="match status" value="2"/>
</dbReference>
<comment type="similarity">
    <text evidence="2">Belongs to the DegT/DnrJ/EryC1 family.</text>
</comment>
<keyword evidence="3" id="KW-0808">Transferase</keyword>
<dbReference type="InterPro" id="IPR015422">
    <property type="entry name" value="PyrdxlP-dep_Trfase_small"/>
</dbReference>
<evidence type="ECO:0000313" key="4">
    <source>
        <dbReference type="Proteomes" id="UP001589532"/>
    </source>
</evidence>
<organism evidence="3 4">
    <name type="scientific">Nonomuraea helvata</name>
    <dbReference type="NCBI Taxonomy" id="37484"/>
    <lineage>
        <taxon>Bacteria</taxon>
        <taxon>Bacillati</taxon>
        <taxon>Actinomycetota</taxon>
        <taxon>Actinomycetes</taxon>
        <taxon>Streptosporangiales</taxon>
        <taxon>Streptosporangiaceae</taxon>
        <taxon>Nonomuraea</taxon>
    </lineage>
</organism>
<proteinExistence type="inferred from homology"/>
<comment type="caution">
    <text evidence="3">The sequence shown here is derived from an EMBL/GenBank/DDBJ whole genome shotgun (WGS) entry which is preliminary data.</text>
</comment>
<name>A0ABV5SE05_9ACTN</name>
<keyword evidence="3" id="KW-0032">Aminotransferase</keyword>
<gene>
    <name evidence="3" type="ORF">ACFFSA_36775</name>
</gene>
<comment type="cofactor">
    <cofactor evidence="1">
        <name>pyridoxal 5'-phosphate</name>
        <dbReference type="ChEBI" id="CHEBI:597326"/>
    </cofactor>
</comment>
<evidence type="ECO:0000313" key="3">
    <source>
        <dbReference type="EMBL" id="MFB9628661.1"/>
    </source>
</evidence>
<dbReference type="InterPro" id="IPR000653">
    <property type="entry name" value="DegT/StrS_aminotransferase"/>
</dbReference>
<dbReference type="Gene3D" id="3.90.1150.10">
    <property type="entry name" value="Aspartate Aminotransferase, domain 1"/>
    <property type="match status" value="1"/>
</dbReference>
<reference evidence="3 4" key="1">
    <citation type="submission" date="2024-09" db="EMBL/GenBank/DDBJ databases">
        <authorList>
            <person name="Sun Q."/>
            <person name="Mori K."/>
        </authorList>
    </citation>
    <scope>NUCLEOTIDE SEQUENCE [LARGE SCALE GENOMIC DNA]</scope>
    <source>
        <strain evidence="3 4">JCM 3143</strain>
    </source>
</reference>
<keyword evidence="4" id="KW-1185">Reference proteome</keyword>
<accession>A0ABV5SE05</accession>
<dbReference type="SUPFAM" id="SSF53383">
    <property type="entry name" value="PLP-dependent transferases"/>
    <property type="match status" value="1"/>
</dbReference>
<dbReference type="InterPro" id="IPR015421">
    <property type="entry name" value="PyrdxlP-dep_Trfase_major"/>
</dbReference>
<dbReference type="RefSeq" id="WP_344990534.1">
    <property type="nucleotide sequence ID" value="NZ_BAAAXV010000005.1"/>
</dbReference>
<dbReference type="Proteomes" id="UP001589532">
    <property type="component" value="Unassembled WGS sequence"/>
</dbReference>
<dbReference type="PIRSF" id="PIRSF000390">
    <property type="entry name" value="PLP_StrS"/>
    <property type="match status" value="1"/>
</dbReference>
<keyword evidence="2" id="KW-0663">Pyridoxal phosphate</keyword>